<dbReference type="EMBL" id="CATQJL010000001">
    <property type="protein sequence ID" value="CAJ0591092.1"/>
    <property type="molecule type" value="Genomic_DNA"/>
</dbReference>
<dbReference type="Gene3D" id="3.30.710.10">
    <property type="entry name" value="Potassium Channel Kv1.1, Chain A"/>
    <property type="match status" value="1"/>
</dbReference>
<dbReference type="AlphaFoldDB" id="A0AA36DS48"/>
<dbReference type="InterPro" id="IPR045068">
    <property type="entry name" value="BACURD1-3"/>
</dbReference>
<dbReference type="PANTHER" id="PTHR11145">
    <property type="entry name" value="BTB/POZ DOMAIN-CONTAINING ADAPTER FOR CUL3-MEDIATED RHOA DEGRADATION PROTEIN FAMILY MEMBER"/>
    <property type="match status" value="1"/>
</dbReference>
<organism evidence="2 3">
    <name type="scientific">Cylicocyclus nassatus</name>
    <name type="common">Nematode worm</name>
    <dbReference type="NCBI Taxonomy" id="53992"/>
    <lineage>
        <taxon>Eukaryota</taxon>
        <taxon>Metazoa</taxon>
        <taxon>Ecdysozoa</taxon>
        <taxon>Nematoda</taxon>
        <taxon>Chromadorea</taxon>
        <taxon>Rhabditida</taxon>
        <taxon>Rhabditina</taxon>
        <taxon>Rhabditomorpha</taxon>
        <taxon>Strongyloidea</taxon>
        <taxon>Strongylidae</taxon>
        <taxon>Cylicocyclus</taxon>
    </lineage>
</organism>
<evidence type="ECO:0000313" key="2">
    <source>
        <dbReference type="EMBL" id="CAJ0591092.1"/>
    </source>
</evidence>
<accession>A0AA36DS48</accession>
<keyword evidence="3" id="KW-1185">Reference proteome</keyword>
<sequence>METAKTLTQIVELPLCDDRIRINVGGSVFETSFSTLTNAEGSVLSAMAKRGRNQEELFIDRDPTYFAEQVLNYLRDGKSFCSPIDDQARDFLHREADREYYKLPGLAEMCLRTEFQIGDTVQWNQTAIGIYWKFFVRYQYHEREWAGCMACGDNVFGYVGQPPLRIKRSRMRLR</sequence>
<evidence type="ECO:0000259" key="1">
    <source>
        <dbReference type="Pfam" id="PF02214"/>
    </source>
</evidence>
<protein>
    <recommendedName>
        <fullName evidence="1">Potassium channel tetramerisation-type BTB domain-containing protein</fullName>
    </recommendedName>
</protein>
<dbReference type="InterPro" id="IPR003131">
    <property type="entry name" value="T1-type_BTB"/>
</dbReference>
<proteinExistence type="predicted"/>
<dbReference type="InterPro" id="IPR011333">
    <property type="entry name" value="SKP1/BTB/POZ_sf"/>
</dbReference>
<dbReference type="Pfam" id="PF02214">
    <property type="entry name" value="BTB_2"/>
    <property type="match status" value="1"/>
</dbReference>
<dbReference type="PANTHER" id="PTHR11145:SF12">
    <property type="entry name" value="BTB DOMAIN-CONTAINING PROTEIN"/>
    <property type="match status" value="1"/>
</dbReference>
<reference evidence="2" key="1">
    <citation type="submission" date="2023-07" db="EMBL/GenBank/DDBJ databases">
        <authorList>
            <consortium name="CYATHOMIX"/>
        </authorList>
    </citation>
    <scope>NUCLEOTIDE SEQUENCE</scope>
    <source>
        <strain evidence="2">N/A</strain>
    </source>
</reference>
<dbReference type="GO" id="GO:0051260">
    <property type="term" value="P:protein homooligomerization"/>
    <property type="evidence" value="ECO:0007669"/>
    <property type="project" value="InterPro"/>
</dbReference>
<feature type="domain" description="Potassium channel tetramerisation-type BTB" evidence="1">
    <location>
        <begin position="20"/>
        <end position="110"/>
    </location>
</feature>
<dbReference type="SUPFAM" id="SSF54695">
    <property type="entry name" value="POZ domain"/>
    <property type="match status" value="1"/>
</dbReference>
<comment type="caution">
    <text evidence="2">The sequence shown here is derived from an EMBL/GenBank/DDBJ whole genome shotgun (WGS) entry which is preliminary data.</text>
</comment>
<gene>
    <name evidence="2" type="ORF">CYNAS_LOCUS3075</name>
</gene>
<evidence type="ECO:0000313" key="3">
    <source>
        <dbReference type="Proteomes" id="UP001176961"/>
    </source>
</evidence>
<name>A0AA36DS48_CYLNA</name>
<dbReference type="Proteomes" id="UP001176961">
    <property type="component" value="Unassembled WGS sequence"/>
</dbReference>